<evidence type="ECO:0000256" key="4">
    <source>
        <dbReference type="ARBA" id="ARBA00023002"/>
    </source>
</evidence>
<keyword evidence="2 5" id="KW-0479">Metal-binding</keyword>
<gene>
    <name evidence="7" type="ORF">ACFO6Q_08395</name>
</gene>
<dbReference type="InterPro" id="IPR002328">
    <property type="entry name" value="ADH_Zn_CS"/>
</dbReference>
<dbReference type="InterPro" id="IPR013149">
    <property type="entry name" value="ADH-like_C"/>
</dbReference>
<dbReference type="PANTHER" id="PTHR42683">
    <property type="entry name" value="ALDEHYDE REDUCTASE"/>
    <property type="match status" value="1"/>
</dbReference>
<dbReference type="EMBL" id="JBHSHD010000007">
    <property type="protein sequence ID" value="MFC4820341.1"/>
    <property type="molecule type" value="Genomic_DNA"/>
</dbReference>
<dbReference type="InterPro" id="IPR036291">
    <property type="entry name" value="NAD(P)-bd_dom_sf"/>
</dbReference>
<comment type="caution">
    <text evidence="7">The sequence shown here is derived from an EMBL/GenBank/DDBJ whole genome shotgun (WGS) entry which is preliminary data.</text>
</comment>
<dbReference type="RefSeq" id="WP_380020184.1">
    <property type="nucleotide sequence ID" value="NZ_JBHSHD010000007.1"/>
</dbReference>
<evidence type="ECO:0000256" key="1">
    <source>
        <dbReference type="ARBA" id="ARBA00001947"/>
    </source>
</evidence>
<dbReference type="InterPro" id="IPR020843">
    <property type="entry name" value="ER"/>
</dbReference>
<keyword evidence="3 5" id="KW-0862">Zinc</keyword>
<name>A0ABV9QU71_9GAMM</name>
<dbReference type="EC" id="1.1.-.-" evidence="7"/>
<dbReference type="SUPFAM" id="SSF50129">
    <property type="entry name" value="GroES-like"/>
    <property type="match status" value="1"/>
</dbReference>
<evidence type="ECO:0000256" key="5">
    <source>
        <dbReference type="RuleBase" id="RU361277"/>
    </source>
</evidence>
<protein>
    <submittedName>
        <fullName evidence="7">NAD(P)-dependent alcohol dehydrogenase</fullName>
        <ecNumber evidence="7">1.1.-.-</ecNumber>
    </submittedName>
</protein>
<dbReference type="InterPro" id="IPR029752">
    <property type="entry name" value="D-isomer_DH_CS1"/>
</dbReference>
<evidence type="ECO:0000313" key="8">
    <source>
        <dbReference type="Proteomes" id="UP001595886"/>
    </source>
</evidence>
<proteinExistence type="inferred from homology"/>
<evidence type="ECO:0000259" key="6">
    <source>
        <dbReference type="SMART" id="SM00829"/>
    </source>
</evidence>
<accession>A0ABV9QU71</accession>
<dbReference type="GO" id="GO:0016491">
    <property type="term" value="F:oxidoreductase activity"/>
    <property type="evidence" value="ECO:0007669"/>
    <property type="project" value="UniProtKB-KW"/>
</dbReference>
<dbReference type="Gene3D" id="3.40.50.720">
    <property type="entry name" value="NAD(P)-binding Rossmann-like Domain"/>
    <property type="match status" value="1"/>
</dbReference>
<dbReference type="InterPro" id="IPR011032">
    <property type="entry name" value="GroES-like_sf"/>
</dbReference>
<organism evidence="7 8">
    <name type="scientific">Dokdonella ginsengisoli</name>
    <dbReference type="NCBI Taxonomy" id="363846"/>
    <lineage>
        <taxon>Bacteria</taxon>
        <taxon>Pseudomonadati</taxon>
        <taxon>Pseudomonadota</taxon>
        <taxon>Gammaproteobacteria</taxon>
        <taxon>Lysobacterales</taxon>
        <taxon>Rhodanobacteraceae</taxon>
        <taxon>Dokdonella</taxon>
    </lineage>
</organism>
<dbReference type="CDD" id="cd05283">
    <property type="entry name" value="CAD1"/>
    <property type="match status" value="1"/>
</dbReference>
<evidence type="ECO:0000313" key="7">
    <source>
        <dbReference type="EMBL" id="MFC4820341.1"/>
    </source>
</evidence>
<dbReference type="Proteomes" id="UP001595886">
    <property type="component" value="Unassembled WGS sequence"/>
</dbReference>
<keyword evidence="4 7" id="KW-0560">Oxidoreductase</keyword>
<sequence>MLQAKGYAVQDAHSPLAPFSFERRSPGPRDVQIEILYSGICHSDLHQARNDWHNSIYPMVPGHEIVGRVTAVGAQVTRLKVGDFAGVGCMVDSCRTCASCAEGLEQYCENGPTYTYNSKLRDSEELAFGGYSDLIVVDEHFVVKIPPTLDLKAAAPLLCAGITTWSPLRHWKVGRTADGTPHKVGVIGLGGLGHMGIKFAKALGARVVMITTSPSKAADAMRLGADEVLLSTDRAAMKQHARSFDFLLNTIPNGHDLNPYAALLKRDGHMVLVGVLTELDPPLFGGSLIGARRSVAGSAIGGMPETQEMIDFCAEHGIVADVEMIDIQSVNQAYERLLKNDVKYRFVIDMASLKNAA</sequence>
<reference evidence="8" key="1">
    <citation type="journal article" date="2019" name="Int. J. Syst. Evol. Microbiol.">
        <title>The Global Catalogue of Microorganisms (GCM) 10K type strain sequencing project: providing services to taxonomists for standard genome sequencing and annotation.</title>
        <authorList>
            <consortium name="The Broad Institute Genomics Platform"/>
            <consortium name="The Broad Institute Genome Sequencing Center for Infectious Disease"/>
            <person name="Wu L."/>
            <person name="Ma J."/>
        </authorList>
    </citation>
    <scope>NUCLEOTIDE SEQUENCE [LARGE SCALE GENOMIC DNA]</scope>
    <source>
        <strain evidence="8">CCUG 30340</strain>
    </source>
</reference>
<comment type="cofactor">
    <cofactor evidence="1 5">
        <name>Zn(2+)</name>
        <dbReference type="ChEBI" id="CHEBI:29105"/>
    </cofactor>
</comment>
<dbReference type="SMART" id="SM00829">
    <property type="entry name" value="PKS_ER"/>
    <property type="match status" value="1"/>
</dbReference>
<dbReference type="InterPro" id="IPR013154">
    <property type="entry name" value="ADH-like_N"/>
</dbReference>
<dbReference type="PROSITE" id="PS00059">
    <property type="entry name" value="ADH_ZINC"/>
    <property type="match status" value="1"/>
</dbReference>
<dbReference type="Pfam" id="PF00107">
    <property type="entry name" value="ADH_zinc_N"/>
    <property type="match status" value="1"/>
</dbReference>
<evidence type="ECO:0000256" key="3">
    <source>
        <dbReference type="ARBA" id="ARBA00022833"/>
    </source>
</evidence>
<dbReference type="Gene3D" id="3.90.180.10">
    <property type="entry name" value="Medium-chain alcohol dehydrogenases, catalytic domain"/>
    <property type="match status" value="1"/>
</dbReference>
<dbReference type="PROSITE" id="PS00065">
    <property type="entry name" value="D_2_HYDROXYACID_DH_1"/>
    <property type="match status" value="1"/>
</dbReference>
<comment type="similarity">
    <text evidence="5">Belongs to the zinc-containing alcohol dehydrogenase family.</text>
</comment>
<dbReference type="InterPro" id="IPR047109">
    <property type="entry name" value="CAD-like"/>
</dbReference>
<evidence type="ECO:0000256" key="2">
    <source>
        <dbReference type="ARBA" id="ARBA00022723"/>
    </source>
</evidence>
<dbReference type="Pfam" id="PF08240">
    <property type="entry name" value="ADH_N"/>
    <property type="match status" value="1"/>
</dbReference>
<feature type="domain" description="Enoyl reductase (ER)" evidence="6">
    <location>
        <begin position="11"/>
        <end position="348"/>
    </location>
</feature>
<keyword evidence="8" id="KW-1185">Reference proteome</keyword>
<dbReference type="SUPFAM" id="SSF51735">
    <property type="entry name" value="NAD(P)-binding Rossmann-fold domains"/>
    <property type="match status" value="1"/>
</dbReference>